<reference evidence="5 6" key="1">
    <citation type="submission" date="2019-06" db="EMBL/GenBank/DDBJ databases">
        <title>Sequencing the genomes of 1000 actinobacteria strains.</title>
        <authorList>
            <person name="Klenk H.-P."/>
        </authorList>
    </citation>
    <scope>NUCLEOTIDE SEQUENCE [LARGE SCALE GENOMIC DNA]</scope>
    <source>
        <strain evidence="5 6">DSM 8803</strain>
    </source>
</reference>
<dbReference type="GO" id="GO:0003700">
    <property type="term" value="F:DNA-binding transcription factor activity"/>
    <property type="evidence" value="ECO:0007669"/>
    <property type="project" value="InterPro"/>
</dbReference>
<dbReference type="AlphaFoldDB" id="A0A542Y721"/>
<dbReference type="PROSITE" id="PS00041">
    <property type="entry name" value="HTH_ARAC_FAMILY_1"/>
    <property type="match status" value="1"/>
</dbReference>
<feature type="domain" description="HTH araC/xylS-type" evidence="4">
    <location>
        <begin position="159"/>
        <end position="269"/>
    </location>
</feature>
<dbReference type="SUPFAM" id="SSF46689">
    <property type="entry name" value="Homeodomain-like"/>
    <property type="match status" value="1"/>
</dbReference>
<evidence type="ECO:0000313" key="6">
    <source>
        <dbReference type="Proteomes" id="UP000319094"/>
    </source>
</evidence>
<evidence type="ECO:0000256" key="2">
    <source>
        <dbReference type="ARBA" id="ARBA00023125"/>
    </source>
</evidence>
<keyword evidence="2" id="KW-0238">DNA-binding</keyword>
<dbReference type="InterPro" id="IPR046532">
    <property type="entry name" value="DUF6597"/>
</dbReference>
<protein>
    <submittedName>
        <fullName evidence="5">AraC family transcriptional regulator</fullName>
    </submittedName>
</protein>
<dbReference type="PRINTS" id="PR00032">
    <property type="entry name" value="HTHARAC"/>
</dbReference>
<evidence type="ECO:0000256" key="3">
    <source>
        <dbReference type="ARBA" id="ARBA00023163"/>
    </source>
</evidence>
<comment type="caution">
    <text evidence="5">The sequence shown here is derived from an EMBL/GenBank/DDBJ whole genome shotgun (WGS) entry which is preliminary data.</text>
</comment>
<dbReference type="Pfam" id="PF12833">
    <property type="entry name" value="HTH_18"/>
    <property type="match status" value="1"/>
</dbReference>
<dbReference type="GO" id="GO:0043565">
    <property type="term" value="F:sequence-specific DNA binding"/>
    <property type="evidence" value="ECO:0007669"/>
    <property type="project" value="InterPro"/>
</dbReference>
<sequence length="273" mass="29628">MDIENRRGVLYPERLPEFHRVPAPVEVSEWVTWFWVPEWRLPDGVTIAQEILPFPACNVVVEPAAVSLVGPPTRRSSRVLEGAGWAVGALLRPAAVPALAPDPARLRDSALDLAEPALLNAVTAAMTAPEQPGDARRGAAVAAMTEWLRDTLPEPDADGLLANRLAELLANPAITRVDELAAELHTSTRTLQRIAARSFGLSLHSMIQRRRLQEAAEQLRAHTITETAEGVAAANIAEIAAATGYADHAHFTRDFKAVLGMTPREYRSRARGA</sequence>
<dbReference type="InterPro" id="IPR018060">
    <property type="entry name" value="HTH_AraC"/>
</dbReference>
<name>A0A542Y721_9MICO</name>
<dbReference type="Pfam" id="PF20240">
    <property type="entry name" value="DUF6597"/>
    <property type="match status" value="1"/>
</dbReference>
<evidence type="ECO:0000259" key="4">
    <source>
        <dbReference type="PROSITE" id="PS01124"/>
    </source>
</evidence>
<keyword evidence="6" id="KW-1185">Reference proteome</keyword>
<keyword evidence="3" id="KW-0804">Transcription</keyword>
<dbReference type="InterPro" id="IPR050204">
    <property type="entry name" value="AraC_XylS_family_regulators"/>
</dbReference>
<dbReference type="EMBL" id="VFON01000001">
    <property type="protein sequence ID" value="TQL43845.1"/>
    <property type="molecule type" value="Genomic_DNA"/>
</dbReference>
<proteinExistence type="predicted"/>
<organism evidence="5 6">
    <name type="scientific">Leucobacter komagatae</name>
    <dbReference type="NCBI Taxonomy" id="55969"/>
    <lineage>
        <taxon>Bacteria</taxon>
        <taxon>Bacillati</taxon>
        <taxon>Actinomycetota</taxon>
        <taxon>Actinomycetes</taxon>
        <taxon>Micrococcales</taxon>
        <taxon>Microbacteriaceae</taxon>
        <taxon>Leucobacter</taxon>
    </lineage>
</organism>
<gene>
    <name evidence="5" type="ORF">FB468_1882</name>
</gene>
<dbReference type="InterPro" id="IPR018062">
    <property type="entry name" value="HTH_AraC-typ_CS"/>
</dbReference>
<evidence type="ECO:0000256" key="1">
    <source>
        <dbReference type="ARBA" id="ARBA00023015"/>
    </source>
</evidence>
<keyword evidence="1" id="KW-0805">Transcription regulation</keyword>
<dbReference type="Proteomes" id="UP000319094">
    <property type="component" value="Unassembled WGS sequence"/>
</dbReference>
<dbReference type="PROSITE" id="PS01124">
    <property type="entry name" value="HTH_ARAC_FAMILY_2"/>
    <property type="match status" value="1"/>
</dbReference>
<dbReference type="PANTHER" id="PTHR46796">
    <property type="entry name" value="HTH-TYPE TRANSCRIPTIONAL ACTIVATOR RHAS-RELATED"/>
    <property type="match status" value="1"/>
</dbReference>
<dbReference type="Gene3D" id="1.10.10.60">
    <property type="entry name" value="Homeodomain-like"/>
    <property type="match status" value="1"/>
</dbReference>
<dbReference type="RefSeq" id="WP_246055828.1">
    <property type="nucleotide sequence ID" value="NZ_BAAAUY010000001.1"/>
</dbReference>
<accession>A0A542Y721</accession>
<dbReference type="InterPro" id="IPR020449">
    <property type="entry name" value="Tscrpt_reg_AraC-type_HTH"/>
</dbReference>
<dbReference type="SMART" id="SM00342">
    <property type="entry name" value="HTH_ARAC"/>
    <property type="match status" value="1"/>
</dbReference>
<dbReference type="InterPro" id="IPR009057">
    <property type="entry name" value="Homeodomain-like_sf"/>
</dbReference>
<evidence type="ECO:0000313" key="5">
    <source>
        <dbReference type="EMBL" id="TQL43845.1"/>
    </source>
</evidence>